<accession>A0A9D8KGB9</accession>
<dbReference type="Pfam" id="PF13476">
    <property type="entry name" value="AAA_23"/>
    <property type="match status" value="1"/>
</dbReference>
<evidence type="ECO:0000313" key="5">
    <source>
        <dbReference type="Proteomes" id="UP000809273"/>
    </source>
</evidence>
<protein>
    <submittedName>
        <fullName evidence="4">AAA family ATPase</fullName>
    </submittedName>
</protein>
<dbReference type="EMBL" id="JAFGIX010000082">
    <property type="protein sequence ID" value="MBN1574525.1"/>
    <property type="molecule type" value="Genomic_DNA"/>
</dbReference>
<dbReference type="AlphaFoldDB" id="A0A9D8KGB9"/>
<evidence type="ECO:0000259" key="3">
    <source>
        <dbReference type="Pfam" id="PF13476"/>
    </source>
</evidence>
<dbReference type="PANTHER" id="PTHR32114:SF2">
    <property type="entry name" value="ABC TRANSPORTER ABCH.3"/>
    <property type="match status" value="1"/>
</dbReference>
<evidence type="ECO:0000256" key="1">
    <source>
        <dbReference type="SAM" id="Coils"/>
    </source>
</evidence>
<dbReference type="GO" id="GO:0016887">
    <property type="term" value="F:ATP hydrolysis activity"/>
    <property type="evidence" value="ECO:0007669"/>
    <property type="project" value="InterPro"/>
</dbReference>
<feature type="domain" description="Rad50/SbcC-type AAA" evidence="3">
    <location>
        <begin position="6"/>
        <end position="269"/>
    </location>
</feature>
<name>A0A9D8KGB9_9DELT</name>
<dbReference type="GO" id="GO:0006302">
    <property type="term" value="P:double-strand break repair"/>
    <property type="evidence" value="ECO:0007669"/>
    <property type="project" value="InterPro"/>
</dbReference>
<proteinExistence type="predicted"/>
<evidence type="ECO:0000256" key="2">
    <source>
        <dbReference type="SAM" id="MobiDB-lite"/>
    </source>
</evidence>
<reference evidence="4" key="2">
    <citation type="submission" date="2021-01" db="EMBL/GenBank/DDBJ databases">
        <authorList>
            <person name="Hahn C.R."/>
            <person name="Youssef N.H."/>
            <person name="Elshahed M."/>
        </authorList>
    </citation>
    <scope>NUCLEOTIDE SEQUENCE</scope>
    <source>
        <strain evidence="4">Zod_Metabat.24</strain>
    </source>
</reference>
<reference evidence="4" key="1">
    <citation type="journal article" date="2021" name="Environ. Microbiol.">
        <title>Genomic characterization of three novel Desulfobacterota classes expand the metabolic and phylogenetic diversity of the phylum.</title>
        <authorList>
            <person name="Murphy C.L."/>
            <person name="Biggerstaff J."/>
            <person name="Eichhorn A."/>
            <person name="Ewing E."/>
            <person name="Shahan R."/>
            <person name="Soriano D."/>
            <person name="Stewart S."/>
            <person name="VanMol K."/>
            <person name="Walker R."/>
            <person name="Walters P."/>
            <person name="Elshahed M.S."/>
            <person name="Youssef N.H."/>
        </authorList>
    </citation>
    <scope>NUCLEOTIDE SEQUENCE</scope>
    <source>
        <strain evidence="4">Zod_Metabat.24</strain>
    </source>
</reference>
<feature type="coiled-coil region" evidence="1">
    <location>
        <begin position="188"/>
        <end position="232"/>
    </location>
</feature>
<dbReference type="InterPro" id="IPR038729">
    <property type="entry name" value="Rad50/SbcC_AAA"/>
</dbReference>
<evidence type="ECO:0000313" key="4">
    <source>
        <dbReference type="EMBL" id="MBN1574525.1"/>
    </source>
</evidence>
<keyword evidence="1" id="KW-0175">Coiled coil</keyword>
<sequence length="430" mass="48031">MKIIELKAENIKNLKAVEIRPDGNAVVLTGKNGAGKSAVLDSIFMALTGKKVEEPIRRGEKRAEVSVDLGKYVVRKVWTEKGDRLEVRSKDGALYQGPQSLLNAVIGALSFDPLEFIEMKEESQRDLILELAGVNLEKFRTKRQEVFDERTDANREVRRLKGVLSSLTEPSGDVPLDEIDVAAQVKKVNGLKDQNRIYNEQRQDIEEHKARLEEIAKEISVLEEEAHELRGLLSFEGDMVDPVSNEEIKAEEERLHKISEINQTIRDARQWRETRTAHEAAISVSDVLTEKLEAIDLAKDEKIRSVKFPIDGLGVTDEAVTYRGIPIEQLSTGEKIRVSTAIAMAMNPELRVIFVKEGSLLDGDGMSEIVRLTKDGDYQVWIERVDSSGEVGIFIEDGVITAENGVRKPEGANNDSESIAENEDHQLPGI</sequence>
<gene>
    <name evidence="4" type="ORF">JW984_15115</name>
</gene>
<dbReference type="Proteomes" id="UP000809273">
    <property type="component" value="Unassembled WGS sequence"/>
</dbReference>
<dbReference type="SUPFAM" id="SSF52540">
    <property type="entry name" value="P-loop containing nucleoside triphosphate hydrolases"/>
    <property type="match status" value="1"/>
</dbReference>
<dbReference type="Gene3D" id="3.40.50.300">
    <property type="entry name" value="P-loop containing nucleotide triphosphate hydrolases"/>
    <property type="match status" value="1"/>
</dbReference>
<dbReference type="InterPro" id="IPR027417">
    <property type="entry name" value="P-loop_NTPase"/>
</dbReference>
<dbReference type="PANTHER" id="PTHR32114">
    <property type="entry name" value="ABC TRANSPORTER ABCH.3"/>
    <property type="match status" value="1"/>
</dbReference>
<feature type="region of interest" description="Disordered" evidence="2">
    <location>
        <begin position="405"/>
        <end position="430"/>
    </location>
</feature>
<comment type="caution">
    <text evidence="4">The sequence shown here is derived from an EMBL/GenBank/DDBJ whole genome shotgun (WGS) entry which is preliminary data.</text>
</comment>
<organism evidence="4 5">
    <name type="scientific">Candidatus Zymogenus saltonus</name>
    <dbReference type="NCBI Taxonomy" id="2844893"/>
    <lineage>
        <taxon>Bacteria</taxon>
        <taxon>Deltaproteobacteria</taxon>
        <taxon>Candidatus Zymogenia</taxon>
        <taxon>Candidatus Zymogeniales</taxon>
        <taxon>Candidatus Zymogenaceae</taxon>
        <taxon>Candidatus Zymogenus</taxon>
    </lineage>
</organism>